<dbReference type="AlphaFoldDB" id="A0AAE0AX96"/>
<dbReference type="Gene3D" id="3.30.420.10">
    <property type="entry name" value="Ribonuclease H-like superfamily/Ribonuclease H"/>
    <property type="match status" value="1"/>
</dbReference>
<evidence type="ECO:0000259" key="1">
    <source>
        <dbReference type="Pfam" id="PF13456"/>
    </source>
</evidence>
<sequence>MVLNIKESCVNLVKSKKSNLDRWSPPVGDHLKFNVDGSTKGKPGLAGIGGVLRNSNGKTICLFSLSVVIQDAIAAEILAILKACELCTSNHRLADCNIQIASDSMIAVSWVNNKEEFRSLLHLGTISDIRGHLQSMTGLSIVFNPRASNKVADNLAKLSSNGAADRLDWMGG</sequence>
<proteinExistence type="predicted"/>
<reference evidence="2" key="1">
    <citation type="journal article" date="2023" name="Plant J.">
        <title>Genome sequences and population genomics provide insights into the demographic history, inbreeding, and mutation load of two 'living fossil' tree species of Dipteronia.</title>
        <authorList>
            <person name="Feng Y."/>
            <person name="Comes H.P."/>
            <person name="Chen J."/>
            <person name="Zhu S."/>
            <person name="Lu R."/>
            <person name="Zhang X."/>
            <person name="Li P."/>
            <person name="Qiu J."/>
            <person name="Olsen K.M."/>
            <person name="Qiu Y."/>
        </authorList>
    </citation>
    <scope>NUCLEOTIDE SEQUENCE</scope>
    <source>
        <strain evidence="2">NBL</strain>
    </source>
</reference>
<dbReference type="SUPFAM" id="SSF53098">
    <property type="entry name" value="Ribonuclease H-like"/>
    <property type="match status" value="1"/>
</dbReference>
<name>A0AAE0AX96_9ROSI</name>
<dbReference type="InterPro" id="IPR012337">
    <property type="entry name" value="RNaseH-like_sf"/>
</dbReference>
<accession>A0AAE0AX96</accession>
<evidence type="ECO:0000313" key="2">
    <source>
        <dbReference type="EMBL" id="KAK3225986.1"/>
    </source>
</evidence>
<dbReference type="PANTHER" id="PTHR47723">
    <property type="entry name" value="OS05G0353850 PROTEIN"/>
    <property type="match status" value="1"/>
</dbReference>
<dbReference type="CDD" id="cd06222">
    <property type="entry name" value="RNase_H_like"/>
    <property type="match status" value="1"/>
</dbReference>
<dbReference type="GO" id="GO:0004523">
    <property type="term" value="F:RNA-DNA hybrid ribonuclease activity"/>
    <property type="evidence" value="ECO:0007669"/>
    <property type="project" value="InterPro"/>
</dbReference>
<dbReference type="InterPro" id="IPR002156">
    <property type="entry name" value="RNaseH_domain"/>
</dbReference>
<dbReference type="Proteomes" id="UP001281410">
    <property type="component" value="Unassembled WGS sequence"/>
</dbReference>
<dbReference type="Pfam" id="PF13456">
    <property type="entry name" value="RVT_3"/>
    <property type="match status" value="1"/>
</dbReference>
<dbReference type="PANTHER" id="PTHR47723:SF22">
    <property type="entry name" value="RNASE H TYPE-1 DOMAIN-CONTAINING PROTEIN"/>
    <property type="match status" value="1"/>
</dbReference>
<dbReference type="InterPro" id="IPR053151">
    <property type="entry name" value="RNase_H-like"/>
</dbReference>
<dbReference type="GO" id="GO:0003676">
    <property type="term" value="F:nucleic acid binding"/>
    <property type="evidence" value="ECO:0007669"/>
    <property type="project" value="InterPro"/>
</dbReference>
<dbReference type="InterPro" id="IPR044730">
    <property type="entry name" value="RNase_H-like_dom_plant"/>
</dbReference>
<keyword evidence="3" id="KW-1185">Reference proteome</keyword>
<gene>
    <name evidence="2" type="ORF">Dsin_005848</name>
</gene>
<protein>
    <recommendedName>
        <fullName evidence="1">RNase H type-1 domain-containing protein</fullName>
    </recommendedName>
</protein>
<dbReference type="EMBL" id="JANJYJ010000002">
    <property type="protein sequence ID" value="KAK3225986.1"/>
    <property type="molecule type" value="Genomic_DNA"/>
</dbReference>
<organism evidence="2 3">
    <name type="scientific">Dipteronia sinensis</name>
    <dbReference type="NCBI Taxonomy" id="43782"/>
    <lineage>
        <taxon>Eukaryota</taxon>
        <taxon>Viridiplantae</taxon>
        <taxon>Streptophyta</taxon>
        <taxon>Embryophyta</taxon>
        <taxon>Tracheophyta</taxon>
        <taxon>Spermatophyta</taxon>
        <taxon>Magnoliopsida</taxon>
        <taxon>eudicotyledons</taxon>
        <taxon>Gunneridae</taxon>
        <taxon>Pentapetalae</taxon>
        <taxon>rosids</taxon>
        <taxon>malvids</taxon>
        <taxon>Sapindales</taxon>
        <taxon>Sapindaceae</taxon>
        <taxon>Hippocastanoideae</taxon>
        <taxon>Acereae</taxon>
        <taxon>Dipteronia</taxon>
    </lineage>
</organism>
<comment type="caution">
    <text evidence="2">The sequence shown here is derived from an EMBL/GenBank/DDBJ whole genome shotgun (WGS) entry which is preliminary data.</text>
</comment>
<dbReference type="InterPro" id="IPR036397">
    <property type="entry name" value="RNaseH_sf"/>
</dbReference>
<feature type="domain" description="RNase H type-1" evidence="1">
    <location>
        <begin position="34"/>
        <end position="158"/>
    </location>
</feature>
<evidence type="ECO:0000313" key="3">
    <source>
        <dbReference type="Proteomes" id="UP001281410"/>
    </source>
</evidence>